<sequence>MSWQDKARQAWSDFIGPEATPTNERITAGAAAAGAAIAPIIVRRRGGTAPDTVIASALAADLWGGAYVNNTRACVRRYHGEGTEDADRLRFVALHAHPALIAWLDRHHEGRIRGVAKAAARYGYLLAATQVIASRPRYRRSLGYGLTAGGVILDRVLGGSKAAPWFASTYYPKLLLGHAGASLWSDVDLAG</sequence>
<proteinExistence type="predicted"/>
<dbReference type="Proteomes" id="UP000316988">
    <property type="component" value="Unassembled WGS sequence"/>
</dbReference>
<reference evidence="1 2" key="1">
    <citation type="submission" date="2019-07" db="EMBL/GenBank/DDBJ databases">
        <authorList>
            <person name="Zhao L.H."/>
        </authorList>
    </citation>
    <scope>NUCLEOTIDE SEQUENCE [LARGE SCALE GENOMIC DNA]</scope>
    <source>
        <strain evidence="1 2">Co35</strain>
    </source>
</reference>
<evidence type="ECO:0000313" key="1">
    <source>
        <dbReference type="EMBL" id="TSD58429.1"/>
    </source>
</evidence>
<dbReference type="EMBL" id="VLNT01000014">
    <property type="protein sequence ID" value="TSD58429.1"/>
    <property type="molecule type" value="Genomic_DNA"/>
</dbReference>
<name>A0A554RWG2_9ACTN</name>
<evidence type="ECO:0000313" key="2">
    <source>
        <dbReference type="Proteomes" id="UP000316988"/>
    </source>
</evidence>
<dbReference type="OrthoDB" id="1550909at2"/>
<keyword evidence="2" id="KW-1185">Reference proteome</keyword>
<dbReference type="RefSeq" id="WP_143914290.1">
    <property type="nucleotide sequence ID" value="NZ_VLNT01000014.1"/>
</dbReference>
<gene>
    <name evidence="1" type="ORF">FNM00_14620</name>
</gene>
<protein>
    <submittedName>
        <fullName evidence="1">Uncharacterized protein</fullName>
    </submittedName>
</protein>
<accession>A0A554RWG2</accession>
<organism evidence="1 2">
    <name type="scientific">Aeromicrobium piscarium</name>
    <dbReference type="NCBI Taxonomy" id="2590901"/>
    <lineage>
        <taxon>Bacteria</taxon>
        <taxon>Bacillati</taxon>
        <taxon>Actinomycetota</taxon>
        <taxon>Actinomycetes</taxon>
        <taxon>Propionibacteriales</taxon>
        <taxon>Nocardioidaceae</taxon>
        <taxon>Aeromicrobium</taxon>
    </lineage>
</organism>
<comment type="caution">
    <text evidence="1">The sequence shown here is derived from an EMBL/GenBank/DDBJ whole genome shotgun (WGS) entry which is preliminary data.</text>
</comment>
<dbReference type="AlphaFoldDB" id="A0A554RWG2"/>